<name>A0A1I7G9V9_9FLAO</name>
<gene>
    <name evidence="1" type="ORF">SAMN05216480_10412</name>
</gene>
<dbReference type="AlphaFoldDB" id="A0A1I7G9V9"/>
<evidence type="ECO:0000313" key="2">
    <source>
        <dbReference type="Proteomes" id="UP000199138"/>
    </source>
</evidence>
<keyword evidence="2" id="KW-1185">Reference proteome</keyword>
<dbReference type="Proteomes" id="UP000199138">
    <property type="component" value="Unassembled WGS sequence"/>
</dbReference>
<dbReference type="EMBL" id="FPBK01000004">
    <property type="protein sequence ID" value="SFU45227.1"/>
    <property type="molecule type" value="Genomic_DNA"/>
</dbReference>
<proteinExistence type="predicted"/>
<reference evidence="1 2" key="1">
    <citation type="submission" date="2016-10" db="EMBL/GenBank/DDBJ databases">
        <authorList>
            <person name="de Groot N.N."/>
        </authorList>
    </citation>
    <scope>NUCLEOTIDE SEQUENCE [LARGE SCALE GENOMIC DNA]</scope>
    <source>
        <strain evidence="1 2">CGMCC 1.12333</strain>
    </source>
</reference>
<dbReference type="STRING" id="1224947.SAMN05216480_10412"/>
<accession>A0A1I7G9V9</accession>
<evidence type="ECO:0000313" key="1">
    <source>
        <dbReference type="EMBL" id="SFU45227.1"/>
    </source>
</evidence>
<organism evidence="1 2">
    <name type="scientific">Pustulibacterium marinum</name>
    <dbReference type="NCBI Taxonomy" id="1224947"/>
    <lineage>
        <taxon>Bacteria</taxon>
        <taxon>Pseudomonadati</taxon>
        <taxon>Bacteroidota</taxon>
        <taxon>Flavobacteriia</taxon>
        <taxon>Flavobacteriales</taxon>
        <taxon>Flavobacteriaceae</taxon>
        <taxon>Pustulibacterium</taxon>
    </lineage>
</organism>
<dbReference type="RefSeq" id="WP_093024485.1">
    <property type="nucleotide sequence ID" value="NZ_FPBK01000004.1"/>
</dbReference>
<protein>
    <submittedName>
        <fullName evidence="1">Uncharacterized protein</fullName>
    </submittedName>
</protein>
<sequence>MKFLKTLLNQFGNGINNEESLTFEEQLEVFHEIGFRLNYSVTKVDLDIWDGGLKEYEEHPYELLYITFGQYADEKFEQPFSNNCWDFDLEELKDVASHSFVLRAMSRISNKEIQLSNIKCVESDEHETAIIFECNGDSYQWSLDKKRYLTDRIIFHKVKELAKKYKTKGKYTSYATGGHDFVMGFMTPDEFKTFKQKTGLDIEWL</sequence>